<evidence type="ECO:0000313" key="9">
    <source>
        <dbReference type="Proteomes" id="UP000680038"/>
    </source>
</evidence>
<evidence type="ECO:0000256" key="1">
    <source>
        <dbReference type="ARBA" id="ARBA00004442"/>
    </source>
</evidence>
<comment type="similarity">
    <text evidence="2">Belongs to the SusD family.</text>
</comment>
<sequence length="496" mass="55942">MKKPDINIKLRSLRILVVLPTLLVLAGCEDFLSKEPDSTRARIETPKQVSQLLTTAYPQAGYVVFAESMTDNVADKGVGTDDKTNRFSFLFEEVEASVDASDSPDFYWAECYRAISVANQALKIIEESADPTIYSAQKGEALLARAYAHFMLVTFFSKFYNPQTASSDAGIPYVTEPETVVIKEYERKTVAYVFDMVEKDILAGLPLISDGSYTVPKYHFNLAAANAFAARFYLIKKDYNKVIQYANAAFPSNNFGDNMRPWNTTMQNMSPAELFAIYSKASQAANLLLVETASDIGRYMPSYRYGMSFAKSQEIMSSEGLVSSSASWAYPLYYRGDNNYFVPKWYEYFVRESVNADIGFPYVMLPLFTVEELLFNRAEANAYLGNQAAVLSDLNLFASKRISGYNASTHNITIAKVRSFYQTTNNTTGLINAILDFKRVEFLQEGMRWLDIQRYNLPVEHITRDGQVISIPADSPRRVLQIPQSAIQYGLEKNPR</sequence>
<comment type="subcellular location">
    <subcellularLocation>
        <location evidence="1">Cell outer membrane</location>
    </subcellularLocation>
</comment>
<dbReference type="Proteomes" id="UP000680038">
    <property type="component" value="Unassembled WGS sequence"/>
</dbReference>
<evidence type="ECO:0000256" key="2">
    <source>
        <dbReference type="ARBA" id="ARBA00006275"/>
    </source>
</evidence>
<dbReference type="Pfam" id="PF07980">
    <property type="entry name" value="SusD_RagB"/>
    <property type="match status" value="1"/>
</dbReference>
<name>A0A916JA00_9BACT</name>
<accession>A0A916JA00</accession>
<evidence type="ECO:0000256" key="5">
    <source>
        <dbReference type="ARBA" id="ARBA00023237"/>
    </source>
</evidence>
<evidence type="ECO:0000256" key="3">
    <source>
        <dbReference type="ARBA" id="ARBA00022729"/>
    </source>
</evidence>
<protein>
    <recommendedName>
        <fullName evidence="10">RagB/SusD family nutrient uptake outer membrane protein</fullName>
    </recommendedName>
</protein>
<evidence type="ECO:0000259" key="6">
    <source>
        <dbReference type="Pfam" id="PF07980"/>
    </source>
</evidence>
<evidence type="ECO:0000313" key="8">
    <source>
        <dbReference type="EMBL" id="CAG4991402.1"/>
    </source>
</evidence>
<keyword evidence="5" id="KW-0998">Cell outer membrane</keyword>
<proteinExistence type="inferred from homology"/>
<organism evidence="8 9">
    <name type="scientific">Dyadobacter helix</name>
    <dbReference type="NCBI Taxonomy" id="2822344"/>
    <lineage>
        <taxon>Bacteria</taxon>
        <taxon>Pseudomonadati</taxon>
        <taxon>Bacteroidota</taxon>
        <taxon>Cytophagia</taxon>
        <taxon>Cytophagales</taxon>
        <taxon>Spirosomataceae</taxon>
        <taxon>Dyadobacter</taxon>
    </lineage>
</organism>
<evidence type="ECO:0000259" key="7">
    <source>
        <dbReference type="Pfam" id="PF14322"/>
    </source>
</evidence>
<evidence type="ECO:0008006" key="10">
    <source>
        <dbReference type="Google" id="ProtNLM"/>
    </source>
</evidence>
<reference evidence="8" key="1">
    <citation type="submission" date="2021-04" db="EMBL/GenBank/DDBJ databases">
        <authorList>
            <person name="Rodrigo-Torres L."/>
            <person name="Arahal R. D."/>
            <person name="Lucena T."/>
        </authorList>
    </citation>
    <scope>NUCLEOTIDE SEQUENCE</scope>
    <source>
        <strain evidence="8">CECT 9275</strain>
    </source>
</reference>
<dbReference type="InterPro" id="IPR011990">
    <property type="entry name" value="TPR-like_helical_dom_sf"/>
</dbReference>
<dbReference type="Pfam" id="PF14322">
    <property type="entry name" value="SusD-like_3"/>
    <property type="match status" value="1"/>
</dbReference>
<dbReference type="InterPro" id="IPR012944">
    <property type="entry name" value="SusD_RagB_dom"/>
</dbReference>
<comment type="caution">
    <text evidence="8">The sequence shown here is derived from an EMBL/GenBank/DDBJ whole genome shotgun (WGS) entry which is preliminary data.</text>
</comment>
<feature type="domain" description="RagB/SusD" evidence="6">
    <location>
        <begin position="372"/>
        <end position="462"/>
    </location>
</feature>
<dbReference type="InterPro" id="IPR033985">
    <property type="entry name" value="SusD-like_N"/>
</dbReference>
<gene>
    <name evidence="8" type="ORF">DYBT9275_00744</name>
</gene>
<dbReference type="PROSITE" id="PS51257">
    <property type="entry name" value="PROKAR_LIPOPROTEIN"/>
    <property type="match status" value="1"/>
</dbReference>
<dbReference type="EMBL" id="CAJRAF010000001">
    <property type="protein sequence ID" value="CAG4991402.1"/>
    <property type="molecule type" value="Genomic_DNA"/>
</dbReference>
<keyword evidence="3" id="KW-0732">Signal</keyword>
<dbReference type="RefSeq" id="WP_215237469.1">
    <property type="nucleotide sequence ID" value="NZ_CAJRAF010000001.1"/>
</dbReference>
<dbReference type="GO" id="GO:0009279">
    <property type="term" value="C:cell outer membrane"/>
    <property type="evidence" value="ECO:0007669"/>
    <property type="project" value="UniProtKB-SubCell"/>
</dbReference>
<feature type="domain" description="SusD-like N-terminal" evidence="7">
    <location>
        <begin position="30"/>
        <end position="234"/>
    </location>
</feature>
<keyword evidence="4" id="KW-0472">Membrane</keyword>
<keyword evidence="9" id="KW-1185">Reference proteome</keyword>
<dbReference type="Gene3D" id="1.25.40.390">
    <property type="match status" value="1"/>
</dbReference>
<dbReference type="SUPFAM" id="SSF48452">
    <property type="entry name" value="TPR-like"/>
    <property type="match status" value="1"/>
</dbReference>
<evidence type="ECO:0000256" key="4">
    <source>
        <dbReference type="ARBA" id="ARBA00023136"/>
    </source>
</evidence>
<dbReference type="AlphaFoldDB" id="A0A916JA00"/>